<gene>
    <name evidence="2" type="ORF">STRIP9103_06181</name>
</gene>
<protein>
    <submittedName>
        <fullName evidence="2">Uncharacterized protein</fullName>
    </submittedName>
</protein>
<feature type="compositionally biased region" description="Basic and acidic residues" evidence="1">
    <location>
        <begin position="1"/>
        <end position="11"/>
    </location>
</feature>
<dbReference type="PATRIC" id="fig|698759.3.peg.1464"/>
<feature type="compositionally biased region" description="Basic and acidic residues" evidence="1">
    <location>
        <begin position="32"/>
        <end position="43"/>
    </location>
</feature>
<dbReference type="EMBL" id="AEJC01000107">
    <property type="protein sequence ID" value="EKX67991.1"/>
    <property type="molecule type" value="Genomic_DNA"/>
</dbReference>
<reference evidence="2 3" key="1">
    <citation type="submission" date="2012-11" db="EMBL/GenBank/DDBJ databases">
        <authorList>
            <person name="Huguet-Tapia J.C."/>
            <person name="Durkin A.S."/>
            <person name="Pettis G.S."/>
            <person name="Badger J.H."/>
        </authorList>
    </citation>
    <scope>NUCLEOTIDE SEQUENCE [LARGE SCALE GENOMIC DNA]</scope>
    <source>
        <strain evidence="2 3">91-03</strain>
    </source>
</reference>
<evidence type="ECO:0000313" key="3">
    <source>
        <dbReference type="Proteomes" id="UP000010411"/>
    </source>
</evidence>
<name>L1L4K8_9ACTN</name>
<evidence type="ECO:0000313" key="2">
    <source>
        <dbReference type="EMBL" id="EKX67991.1"/>
    </source>
</evidence>
<feature type="region of interest" description="Disordered" evidence="1">
    <location>
        <begin position="1"/>
        <end position="53"/>
    </location>
</feature>
<accession>L1L4K8</accession>
<comment type="caution">
    <text evidence="2">The sequence shown here is derived from an EMBL/GenBank/DDBJ whole genome shotgun (WGS) entry which is preliminary data.</text>
</comment>
<keyword evidence="3" id="KW-1185">Reference proteome</keyword>
<dbReference type="AlphaFoldDB" id="L1L4K8"/>
<proteinExistence type="predicted"/>
<sequence length="94" mass="9146">MEAAARSETKIPRGSTPGAVRGIRTGGVLGGDGEKKADAHDKPTPTTSRVPCGTGARCAGGSVGRISRAAVGAVRPQSVTGVLRPAGGAGALRG</sequence>
<organism evidence="2 3">
    <name type="scientific">Streptomyces ipomoeae 91-03</name>
    <dbReference type="NCBI Taxonomy" id="698759"/>
    <lineage>
        <taxon>Bacteria</taxon>
        <taxon>Bacillati</taxon>
        <taxon>Actinomycetota</taxon>
        <taxon>Actinomycetes</taxon>
        <taxon>Kitasatosporales</taxon>
        <taxon>Streptomycetaceae</taxon>
        <taxon>Streptomyces</taxon>
    </lineage>
</organism>
<dbReference type="Proteomes" id="UP000010411">
    <property type="component" value="Unassembled WGS sequence"/>
</dbReference>
<evidence type="ECO:0000256" key="1">
    <source>
        <dbReference type="SAM" id="MobiDB-lite"/>
    </source>
</evidence>